<name>A0ABY6UZT2_BIOOC</name>
<comment type="caution">
    <text evidence="2">The sequence shown here is derived from an EMBL/GenBank/DDBJ whole genome shotgun (WGS) entry which is preliminary data.</text>
</comment>
<reference evidence="2 3" key="1">
    <citation type="submission" date="2019-06" db="EMBL/GenBank/DDBJ databases">
        <authorList>
            <person name="Broberg M."/>
        </authorList>
    </citation>
    <scope>NUCLEOTIDE SEQUENCE [LARGE SCALE GENOMIC DNA]</scope>
</reference>
<sequence length="190" mass="21924">MSTPNAPLWKQFGFKSLEELEGFHSWLMDAATERRVKEIEEEDRAYQAAESQSLNKRKRASRRTASSKRVDYFESDDSDYEREPPPKKGRSKQPAPDQLEQWSEDEPDPEQDALLPWFIQESGDDEVNSSDDFGASDAETIGDNTNREMGAVTDRENSSNDEMDLEYDEDMMDLNHHTISEHSAKQQQQQ</sequence>
<accession>A0ABY6UZT2</accession>
<keyword evidence="3" id="KW-1185">Reference proteome</keyword>
<evidence type="ECO:0000256" key="1">
    <source>
        <dbReference type="SAM" id="MobiDB-lite"/>
    </source>
</evidence>
<feature type="compositionally biased region" description="Acidic residues" evidence="1">
    <location>
        <begin position="102"/>
        <end position="111"/>
    </location>
</feature>
<dbReference type="EMBL" id="CABFNS010000926">
    <property type="protein sequence ID" value="VUC36181.1"/>
    <property type="molecule type" value="Genomic_DNA"/>
</dbReference>
<organism evidence="2 3">
    <name type="scientific">Bionectria ochroleuca</name>
    <name type="common">Gliocladium roseum</name>
    <dbReference type="NCBI Taxonomy" id="29856"/>
    <lineage>
        <taxon>Eukaryota</taxon>
        <taxon>Fungi</taxon>
        <taxon>Dikarya</taxon>
        <taxon>Ascomycota</taxon>
        <taxon>Pezizomycotina</taxon>
        <taxon>Sordariomycetes</taxon>
        <taxon>Hypocreomycetidae</taxon>
        <taxon>Hypocreales</taxon>
        <taxon>Bionectriaceae</taxon>
        <taxon>Clonostachys</taxon>
    </lineage>
</organism>
<proteinExistence type="predicted"/>
<feature type="compositionally biased region" description="Basic residues" evidence="1">
    <location>
        <begin position="55"/>
        <end position="66"/>
    </location>
</feature>
<evidence type="ECO:0000313" key="2">
    <source>
        <dbReference type="EMBL" id="VUC36181.1"/>
    </source>
</evidence>
<feature type="region of interest" description="Disordered" evidence="1">
    <location>
        <begin position="45"/>
        <end position="163"/>
    </location>
</feature>
<evidence type="ECO:0000313" key="3">
    <source>
        <dbReference type="Proteomes" id="UP000766486"/>
    </source>
</evidence>
<protein>
    <submittedName>
        <fullName evidence="2">Uncharacterized protein</fullName>
    </submittedName>
</protein>
<gene>
    <name evidence="2" type="ORF">CLO192961_LOCUS437908</name>
</gene>
<dbReference type="Proteomes" id="UP000766486">
    <property type="component" value="Unassembled WGS sequence"/>
</dbReference>